<dbReference type="AlphaFoldDB" id="A0AAE6QM91"/>
<sequence>MRTGVARVDNIQAQMMRDELQGQVVGGWVIDGFLGNGKSAVVLPASKEGVHGAIKVFHRELVERYGKEMQFERILRERSLVGAHHENLVKILDGGECPVTKYLYVVMERLPYKNLHERLDDIPLAAVPGIISQIASAARYLEDRQLAHRDIKPENIVISDDFSKAILLDLGVLLPIGAAGLTDVDQRQFIGTLRYSSPEFLFREEENTIEGWRAVTFYQLGAVLHDLLMKKVLFNEFTDPFPRLVDAVKSQKPHIVSEDHRCVQLANRCLTKLASTRLQLVKWGDFNFDEPSVSPAVVTRERVLLRQQYQRQAIGPLQPAALAASQVKRMLEDACNQFETRLAAFFNGAGMFPLRMTTTSSDPAEKKFQIYIQFERDNEIGLPCSMSVFINVELLDANVGDPVFRATTASALATEPISTITSEPDNSCAGDLPSLLDGSFLEVVLLGYLDAAYNAIDQGVELTPDVGFPLICN</sequence>
<dbReference type="Pfam" id="PF00069">
    <property type="entry name" value="Pkinase"/>
    <property type="match status" value="1"/>
</dbReference>
<dbReference type="PANTHER" id="PTHR44167:SF24">
    <property type="entry name" value="SERINE_THREONINE-PROTEIN KINASE CHK2"/>
    <property type="match status" value="1"/>
</dbReference>
<dbReference type="Gene3D" id="1.10.510.10">
    <property type="entry name" value="Transferase(Phosphotransferase) domain 1"/>
    <property type="match status" value="1"/>
</dbReference>
<name>A0AAE6QM91_9PSED</name>
<keyword evidence="2" id="KW-0418">Kinase</keyword>
<evidence type="ECO:0000313" key="2">
    <source>
        <dbReference type="EMBL" id="QGT83797.1"/>
    </source>
</evidence>
<accession>A0AAE6QM91</accession>
<proteinExistence type="predicted"/>
<evidence type="ECO:0000259" key="1">
    <source>
        <dbReference type="PROSITE" id="PS50011"/>
    </source>
</evidence>
<gene>
    <name evidence="2" type="ORF">GMO17_22890</name>
</gene>
<dbReference type="SMART" id="SM00220">
    <property type="entry name" value="S_TKc"/>
    <property type="match status" value="1"/>
</dbReference>
<dbReference type="PANTHER" id="PTHR44167">
    <property type="entry name" value="OVARIAN-SPECIFIC SERINE/THREONINE-PROTEIN KINASE LOK-RELATED"/>
    <property type="match status" value="1"/>
</dbReference>
<dbReference type="InterPro" id="IPR011009">
    <property type="entry name" value="Kinase-like_dom_sf"/>
</dbReference>
<organism evidence="2 3">
    <name type="scientific">Pseudomonas coronafaciens pv. coronafaciens</name>
    <dbReference type="NCBI Taxonomy" id="235275"/>
    <lineage>
        <taxon>Bacteria</taxon>
        <taxon>Pseudomonadati</taxon>
        <taxon>Pseudomonadota</taxon>
        <taxon>Gammaproteobacteria</taxon>
        <taxon>Pseudomonadales</taxon>
        <taxon>Pseudomonadaceae</taxon>
        <taxon>Pseudomonas</taxon>
        <taxon>Pseudomonas coronafaciens</taxon>
    </lineage>
</organism>
<keyword evidence="2" id="KW-0808">Transferase</keyword>
<dbReference type="InterPro" id="IPR008271">
    <property type="entry name" value="Ser/Thr_kinase_AS"/>
</dbReference>
<dbReference type="SUPFAM" id="SSF56112">
    <property type="entry name" value="Protein kinase-like (PK-like)"/>
    <property type="match status" value="1"/>
</dbReference>
<dbReference type="PROSITE" id="PS00108">
    <property type="entry name" value="PROTEIN_KINASE_ST"/>
    <property type="match status" value="1"/>
</dbReference>
<protein>
    <submittedName>
        <fullName evidence="2">Protein kinase</fullName>
    </submittedName>
</protein>
<evidence type="ECO:0000313" key="3">
    <source>
        <dbReference type="Proteomes" id="UP000423413"/>
    </source>
</evidence>
<feature type="domain" description="Protein kinase" evidence="1">
    <location>
        <begin position="28"/>
        <end position="293"/>
    </location>
</feature>
<dbReference type="EMBL" id="CP046441">
    <property type="protein sequence ID" value="QGT83797.1"/>
    <property type="molecule type" value="Genomic_DNA"/>
</dbReference>
<dbReference type="Proteomes" id="UP000423413">
    <property type="component" value="Chromosome"/>
</dbReference>
<dbReference type="PROSITE" id="PS50011">
    <property type="entry name" value="PROTEIN_KINASE_DOM"/>
    <property type="match status" value="1"/>
</dbReference>
<reference evidence="2 3" key="1">
    <citation type="submission" date="2019-11" db="EMBL/GenBank/DDBJ databases">
        <title>Complete genome sequence of Pseudomonas syringae pv. coronafaciens isolate B19001 originated in imported oat cereal.</title>
        <authorList>
            <person name="Kim S.M."/>
            <person name="Lee B.C."/>
            <person name="Seo S.J."/>
            <person name="Lee J.E."/>
            <person name="Choi N.J."/>
            <person name="Park J.H."/>
        </authorList>
    </citation>
    <scope>NUCLEOTIDE SEQUENCE [LARGE SCALE GENOMIC DNA]</scope>
    <source>
        <strain evidence="2 3">B19001</strain>
    </source>
</reference>
<dbReference type="GO" id="GO:0004674">
    <property type="term" value="F:protein serine/threonine kinase activity"/>
    <property type="evidence" value="ECO:0007669"/>
    <property type="project" value="TreeGrafter"/>
</dbReference>
<dbReference type="GO" id="GO:0005524">
    <property type="term" value="F:ATP binding"/>
    <property type="evidence" value="ECO:0007669"/>
    <property type="project" value="InterPro"/>
</dbReference>
<dbReference type="InterPro" id="IPR000719">
    <property type="entry name" value="Prot_kinase_dom"/>
</dbReference>